<evidence type="ECO:0000256" key="1">
    <source>
        <dbReference type="ARBA" id="ARBA00023002"/>
    </source>
</evidence>
<dbReference type="GO" id="GO:0016616">
    <property type="term" value="F:oxidoreductase activity, acting on the CH-OH group of donors, NAD or NADP as acceptor"/>
    <property type="evidence" value="ECO:0007669"/>
    <property type="project" value="UniProtKB-ARBA"/>
</dbReference>
<dbReference type="AlphaFoldDB" id="A0A2R6NGN9"/>
<evidence type="ECO:0000259" key="5">
    <source>
        <dbReference type="Pfam" id="PF00248"/>
    </source>
</evidence>
<feature type="binding site" evidence="3">
    <location>
        <position position="112"/>
    </location>
    <ligand>
        <name>substrate</name>
    </ligand>
</feature>
<dbReference type="OrthoDB" id="416253at2759"/>
<dbReference type="SUPFAM" id="SSF51430">
    <property type="entry name" value="NAD(P)-linked oxidoreductase"/>
    <property type="match status" value="1"/>
</dbReference>
<dbReference type="FunFam" id="3.20.20.100:FF:000002">
    <property type="entry name" value="2,5-diketo-D-gluconic acid reductase A"/>
    <property type="match status" value="1"/>
</dbReference>
<sequence>MSFQKTITLSNGAPLAQIGLGTWLSKEKEVENAVEIAIRNGYRHIDCALIYQNQHEVGAALKKVIPDVVKREEVFITSKLWNHSHHPEDVEKELDQTLAELGLDYLDLYLVHWPVSFPPGQLFTRHAEKQEMVIDDNGPSLVETWKAMIKLPKTGKVKAIGVSNFSIAHIKGIAEATGVWPAANQIERHPLNPQFELLEFCKEHNVHITSYSPLGNNIIGVKKLVDYPEVKAIADRLGCTNAQVLIAWGAYDGCSVIPKSVQEDRIKSNFQQVKLSKEDYDIITALGKDNHLRFNLPFRYCTASDPKWDVNIFDEEDEKNATHQVKIV</sequence>
<evidence type="ECO:0000313" key="7">
    <source>
        <dbReference type="Proteomes" id="UP000186601"/>
    </source>
</evidence>
<organism evidence="6 7">
    <name type="scientific">Hermanssonia centrifuga</name>
    <dbReference type="NCBI Taxonomy" id="98765"/>
    <lineage>
        <taxon>Eukaryota</taxon>
        <taxon>Fungi</taxon>
        <taxon>Dikarya</taxon>
        <taxon>Basidiomycota</taxon>
        <taxon>Agaricomycotina</taxon>
        <taxon>Agaricomycetes</taxon>
        <taxon>Polyporales</taxon>
        <taxon>Meruliaceae</taxon>
        <taxon>Hermanssonia</taxon>
    </lineage>
</organism>
<dbReference type="PANTHER" id="PTHR11732">
    <property type="entry name" value="ALDO/KETO REDUCTASE"/>
    <property type="match status" value="1"/>
</dbReference>
<feature type="domain" description="NADP-dependent oxidoreductase" evidence="5">
    <location>
        <begin position="18"/>
        <end position="286"/>
    </location>
</feature>
<gene>
    <name evidence="6" type="ORF">PHLCEN_2v12577</name>
</gene>
<dbReference type="Pfam" id="PF00248">
    <property type="entry name" value="Aldo_ket_red"/>
    <property type="match status" value="1"/>
</dbReference>
<name>A0A2R6NGN9_9APHY</name>
<dbReference type="Proteomes" id="UP000186601">
    <property type="component" value="Unassembled WGS sequence"/>
</dbReference>
<evidence type="ECO:0000256" key="2">
    <source>
        <dbReference type="PIRSR" id="PIRSR000097-1"/>
    </source>
</evidence>
<dbReference type="PROSITE" id="PS00062">
    <property type="entry name" value="ALDOKETO_REDUCTASE_2"/>
    <property type="match status" value="1"/>
</dbReference>
<dbReference type="InterPro" id="IPR020471">
    <property type="entry name" value="AKR"/>
</dbReference>
<dbReference type="InterPro" id="IPR036812">
    <property type="entry name" value="NAD(P)_OxRdtase_dom_sf"/>
</dbReference>
<dbReference type="STRING" id="98765.A0A2R6NGN9"/>
<dbReference type="PROSITE" id="PS00798">
    <property type="entry name" value="ALDOKETO_REDUCTASE_1"/>
    <property type="match status" value="1"/>
</dbReference>
<dbReference type="EMBL" id="MLYV02001272">
    <property type="protein sequence ID" value="PSR71526.1"/>
    <property type="molecule type" value="Genomic_DNA"/>
</dbReference>
<keyword evidence="7" id="KW-1185">Reference proteome</keyword>
<dbReference type="Gene3D" id="3.20.20.100">
    <property type="entry name" value="NADP-dependent oxidoreductase domain"/>
    <property type="match status" value="1"/>
</dbReference>
<keyword evidence="1" id="KW-0560">Oxidoreductase</keyword>
<feature type="active site" description="Proton donor" evidence="2">
    <location>
        <position position="51"/>
    </location>
</feature>
<dbReference type="InterPro" id="IPR018170">
    <property type="entry name" value="Aldo/ket_reductase_CS"/>
</dbReference>
<evidence type="ECO:0000313" key="6">
    <source>
        <dbReference type="EMBL" id="PSR71526.1"/>
    </source>
</evidence>
<dbReference type="PRINTS" id="PR00069">
    <property type="entry name" value="ALDKETRDTASE"/>
</dbReference>
<proteinExistence type="predicted"/>
<dbReference type="PIRSF" id="PIRSF000097">
    <property type="entry name" value="AKR"/>
    <property type="match status" value="1"/>
</dbReference>
<accession>A0A2R6NGN9</accession>
<feature type="site" description="Lowers pKa of active site Tyr" evidence="4">
    <location>
        <position position="79"/>
    </location>
</feature>
<evidence type="ECO:0000256" key="4">
    <source>
        <dbReference type="PIRSR" id="PIRSR000097-3"/>
    </source>
</evidence>
<comment type="caution">
    <text evidence="6">The sequence shown here is derived from an EMBL/GenBank/DDBJ whole genome shotgun (WGS) entry which is preliminary data.</text>
</comment>
<dbReference type="InterPro" id="IPR023210">
    <property type="entry name" value="NADP_OxRdtase_dom"/>
</dbReference>
<protein>
    <recommendedName>
        <fullName evidence="5">NADP-dependent oxidoreductase domain-containing protein</fullName>
    </recommendedName>
</protein>
<reference evidence="6 7" key="1">
    <citation type="submission" date="2018-02" db="EMBL/GenBank/DDBJ databases">
        <title>Genome sequence of the basidiomycete white-rot fungus Phlebia centrifuga.</title>
        <authorList>
            <person name="Granchi Z."/>
            <person name="Peng M."/>
            <person name="de Vries R.P."/>
            <person name="Hilden K."/>
            <person name="Makela M.R."/>
            <person name="Grigoriev I."/>
            <person name="Riley R."/>
        </authorList>
    </citation>
    <scope>NUCLEOTIDE SEQUENCE [LARGE SCALE GENOMIC DNA]</scope>
    <source>
        <strain evidence="6 7">FBCC195</strain>
    </source>
</reference>
<evidence type="ECO:0000256" key="3">
    <source>
        <dbReference type="PIRSR" id="PIRSR000097-2"/>
    </source>
</evidence>